<dbReference type="Pfam" id="PF13472">
    <property type="entry name" value="Lipase_GDSL_2"/>
    <property type="match status" value="1"/>
</dbReference>
<keyword evidence="1" id="KW-0732">Signal</keyword>
<evidence type="ECO:0000313" key="3">
    <source>
        <dbReference type="EMBL" id="SDY07514.1"/>
    </source>
</evidence>
<dbReference type="InterPro" id="IPR013830">
    <property type="entry name" value="SGNH_hydro"/>
</dbReference>
<dbReference type="OrthoDB" id="7840049at2"/>
<dbReference type="RefSeq" id="WP_089886931.1">
    <property type="nucleotide sequence ID" value="NZ_CALJFH010000032.1"/>
</dbReference>
<evidence type="ECO:0000256" key="1">
    <source>
        <dbReference type="SAM" id="SignalP"/>
    </source>
</evidence>
<dbReference type="Gene3D" id="3.40.50.1110">
    <property type="entry name" value="SGNH hydrolase"/>
    <property type="match status" value="1"/>
</dbReference>
<dbReference type="SUPFAM" id="SSF52266">
    <property type="entry name" value="SGNH hydrolase"/>
    <property type="match status" value="1"/>
</dbReference>
<name>A0A1H3GYB2_9RHOB</name>
<accession>A0A1H3GYB2</accession>
<keyword evidence="4" id="KW-1185">Reference proteome</keyword>
<reference evidence="3 4" key="1">
    <citation type="submission" date="2016-10" db="EMBL/GenBank/DDBJ databases">
        <authorList>
            <person name="de Groot N.N."/>
        </authorList>
    </citation>
    <scope>NUCLEOTIDE SEQUENCE [LARGE SCALE GENOMIC DNA]</scope>
    <source>
        <strain evidence="3 4">DSM 24677</strain>
    </source>
</reference>
<dbReference type="CDD" id="cd00229">
    <property type="entry name" value="SGNH_hydrolase"/>
    <property type="match status" value="1"/>
</dbReference>
<dbReference type="EMBL" id="FNPR01000001">
    <property type="protein sequence ID" value="SDY07514.1"/>
    <property type="molecule type" value="Genomic_DNA"/>
</dbReference>
<dbReference type="Proteomes" id="UP000199026">
    <property type="component" value="Unassembled WGS sequence"/>
</dbReference>
<feature type="domain" description="SGNH hydrolase-type esterase" evidence="2">
    <location>
        <begin position="33"/>
        <end position="214"/>
    </location>
</feature>
<sequence length="233" mass="25600">MIPRFLFVILCFALWGLAPHQAAQAQEKPKILAIGDSLMAWHRIDDKSIADSIAASLGEPVLNRAISGARIIYGLPLTGAMGLRISNQFRDRERYDWVIITGGGNDFMLGCGCARCDRRMNKMLTADAKQGDIVSLVARIRQTGARVVYLGYLRSPDMDSPIESCKDEGDAFEARLAELAKRDKGVFFHSIADLVPSGDRSFHGLDMIHPSRKASKIIGQQVAALIKRADSGR</sequence>
<feature type="signal peptide" evidence="1">
    <location>
        <begin position="1"/>
        <end position="25"/>
    </location>
</feature>
<protein>
    <submittedName>
        <fullName evidence="3">Lysophospholipase L1</fullName>
    </submittedName>
</protein>
<proteinExistence type="predicted"/>
<dbReference type="InterPro" id="IPR036514">
    <property type="entry name" value="SGNH_hydro_sf"/>
</dbReference>
<dbReference type="GeneID" id="78122884"/>
<evidence type="ECO:0000313" key="4">
    <source>
        <dbReference type="Proteomes" id="UP000199026"/>
    </source>
</evidence>
<evidence type="ECO:0000259" key="2">
    <source>
        <dbReference type="Pfam" id="PF13472"/>
    </source>
</evidence>
<dbReference type="GO" id="GO:0016788">
    <property type="term" value="F:hydrolase activity, acting on ester bonds"/>
    <property type="evidence" value="ECO:0007669"/>
    <property type="project" value="UniProtKB-ARBA"/>
</dbReference>
<organism evidence="3 4">
    <name type="scientific">Lentibacter algarum</name>
    <dbReference type="NCBI Taxonomy" id="576131"/>
    <lineage>
        <taxon>Bacteria</taxon>
        <taxon>Pseudomonadati</taxon>
        <taxon>Pseudomonadota</taxon>
        <taxon>Alphaproteobacteria</taxon>
        <taxon>Rhodobacterales</taxon>
        <taxon>Roseobacteraceae</taxon>
        <taxon>Lentibacter</taxon>
    </lineage>
</organism>
<feature type="chain" id="PRO_5011638930" evidence="1">
    <location>
        <begin position="26"/>
        <end position="233"/>
    </location>
</feature>
<dbReference type="STRING" id="576131.SAMN05444486_10172"/>
<gene>
    <name evidence="3" type="ORF">SAMN05444486_10172</name>
</gene>
<dbReference type="AlphaFoldDB" id="A0A1H3GYB2"/>